<organism evidence="2 3">
    <name type="scientific">Corynebacterium callunae DSM 20147</name>
    <dbReference type="NCBI Taxonomy" id="1121353"/>
    <lineage>
        <taxon>Bacteria</taxon>
        <taxon>Bacillati</taxon>
        <taxon>Actinomycetota</taxon>
        <taxon>Actinomycetes</taxon>
        <taxon>Mycobacteriales</taxon>
        <taxon>Corynebacteriaceae</taxon>
        <taxon>Corynebacterium</taxon>
    </lineage>
</organism>
<dbReference type="eggNOG" id="COG0553">
    <property type="taxonomic scope" value="Bacteria"/>
</dbReference>
<dbReference type="SUPFAM" id="SSF52540">
    <property type="entry name" value="P-loop containing nucleoside triphosphate hydrolases"/>
    <property type="match status" value="2"/>
</dbReference>
<dbReference type="Gene3D" id="3.40.50.300">
    <property type="entry name" value="P-loop containing nucleotide triphosphate hydrolases"/>
    <property type="match status" value="1"/>
</dbReference>
<protein>
    <submittedName>
        <fullName evidence="2">Phage-associated protein</fullName>
    </submittedName>
</protein>
<dbReference type="InterPro" id="IPR038718">
    <property type="entry name" value="SNF2-like_sf"/>
</dbReference>
<dbReference type="InterPro" id="IPR000330">
    <property type="entry name" value="SNF2_N"/>
</dbReference>
<dbReference type="KEGG" id="ccn:H924_07255"/>
<dbReference type="GO" id="GO:0005524">
    <property type="term" value="F:ATP binding"/>
    <property type="evidence" value="ECO:0007669"/>
    <property type="project" value="InterPro"/>
</dbReference>
<dbReference type="STRING" id="1121353.H924_07255"/>
<dbReference type="Proteomes" id="UP000011760">
    <property type="component" value="Chromosome"/>
</dbReference>
<dbReference type="InterPro" id="IPR014001">
    <property type="entry name" value="Helicase_ATP-bd"/>
</dbReference>
<keyword evidence="3" id="KW-1185">Reference proteome</keyword>
<feature type="domain" description="Helicase ATP-binding" evidence="1">
    <location>
        <begin position="1"/>
        <end position="152"/>
    </location>
</feature>
<evidence type="ECO:0000259" key="1">
    <source>
        <dbReference type="PROSITE" id="PS51192"/>
    </source>
</evidence>
<dbReference type="PANTHER" id="PTHR10799">
    <property type="entry name" value="SNF2/RAD54 HELICASE FAMILY"/>
    <property type="match status" value="1"/>
</dbReference>
<name>M1UZ13_9CORY</name>
<reference evidence="2 3" key="1">
    <citation type="submission" date="2013-02" db="EMBL/GenBank/DDBJ databases">
        <title>The complete genome sequence of Corynebacterium callunae DSM 20147.</title>
        <authorList>
            <person name="Ruckert C."/>
            <person name="Albersmeier A."/>
            <person name="Kalinowski J."/>
        </authorList>
    </citation>
    <scope>NUCLEOTIDE SEQUENCE [LARGE SCALE GENOMIC DNA]</scope>
    <source>
        <strain evidence="2 3">DSM 20147</strain>
    </source>
</reference>
<proteinExistence type="predicted"/>
<dbReference type="HOGENOM" id="CLU_029251_0_0_11"/>
<dbReference type="Gene3D" id="3.40.50.10810">
    <property type="entry name" value="Tandem AAA-ATPase domain"/>
    <property type="match status" value="1"/>
</dbReference>
<accession>M1UZ13</accession>
<sequence length="425" mass="47622">MGLGKTIITLTALNTMMNNHFTVVRPLIIAPLRVARDTWPEELHKWDHLQHLTMSTIVGTPTQRAQALNTKADIYVINRENIPWLVKEVGTDWPFDTVIIDELSSFKSHQSQRFKALKAIRPKITRIIGLTGTPAPNSLLDLWAPFRILDEGKRLGTTIGTYRDTYFKPGRRNGHVIFEWTLRPGADKAIHERISDITLSMTALDHLTMPPLTHIDRVATMDKKAHTTYTQLKTDMVTDIGDDTIIADSAGVLSGKLLQLASGAIYNDDGSHTIIHDAKLDVLDDIIEEAQGDNILLAYWFKHELARLKARYPQGRLLDTDQDMADWKAGNILLGFIHPASAGHGLNLQSGGHIMVWLTTPWSLELYEQANARLFRQGQDKPVTIIRIITKNTIDEHVTQALEKKDVTQAALIKAVKAQLEGISP</sequence>
<dbReference type="PROSITE" id="PS51192">
    <property type="entry name" value="HELICASE_ATP_BIND_1"/>
    <property type="match status" value="1"/>
</dbReference>
<dbReference type="EMBL" id="CP004354">
    <property type="protein sequence ID" value="AGG66893.1"/>
    <property type="molecule type" value="Genomic_DNA"/>
</dbReference>
<dbReference type="InterPro" id="IPR027417">
    <property type="entry name" value="P-loop_NTPase"/>
</dbReference>
<evidence type="ECO:0000313" key="2">
    <source>
        <dbReference type="EMBL" id="AGG66893.1"/>
    </source>
</evidence>
<gene>
    <name evidence="2" type="ORF">H924_07255</name>
</gene>
<dbReference type="Pfam" id="PF00176">
    <property type="entry name" value="SNF2-rel_dom"/>
    <property type="match status" value="1"/>
</dbReference>
<dbReference type="AlphaFoldDB" id="M1UZ13"/>
<dbReference type="PATRIC" id="fig|1121353.3.peg.1479"/>
<evidence type="ECO:0000313" key="3">
    <source>
        <dbReference type="Proteomes" id="UP000011760"/>
    </source>
</evidence>